<organism evidence="2 3">
    <name type="scientific">Desulfamplus magnetovallimortis</name>
    <dbReference type="NCBI Taxonomy" id="1246637"/>
    <lineage>
        <taxon>Bacteria</taxon>
        <taxon>Pseudomonadati</taxon>
        <taxon>Thermodesulfobacteriota</taxon>
        <taxon>Desulfobacteria</taxon>
        <taxon>Desulfobacterales</taxon>
        <taxon>Desulfobacteraceae</taxon>
        <taxon>Desulfamplus</taxon>
    </lineage>
</organism>
<dbReference type="STRING" id="1246637.MTBBW1_250014"/>
<dbReference type="PANTHER" id="PTHR48079">
    <property type="entry name" value="PROTEIN YEEZ"/>
    <property type="match status" value="1"/>
</dbReference>
<protein>
    <submittedName>
        <fullName evidence="2">Sterol-4-alpha-carboxylate 3-dehydrogenase (Decarboxylating)</fullName>
        <ecNumber evidence="2">1.1.1.170</ecNumber>
    </submittedName>
</protein>
<dbReference type="GO" id="GO:0000252">
    <property type="term" value="F:3-beta-hydroxysteroid dehydrogenase [NAD(P)+]/C4-decarboxylase activity"/>
    <property type="evidence" value="ECO:0007669"/>
    <property type="project" value="UniProtKB-EC"/>
</dbReference>
<feature type="domain" description="3-beta hydroxysteroid dehydrogenase/isomerase" evidence="1">
    <location>
        <begin position="6"/>
        <end position="252"/>
    </location>
</feature>
<dbReference type="RefSeq" id="WP_080799452.1">
    <property type="nucleotide sequence ID" value="NZ_LT828540.1"/>
</dbReference>
<dbReference type="PANTHER" id="PTHR48079:SF6">
    <property type="entry name" value="NAD(P)-BINDING DOMAIN-CONTAINING PROTEIN-RELATED"/>
    <property type="match status" value="1"/>
</dbReference>
<sequence length="329" mass="36210">MKNKTVITGAGGFLGKAIARNLLERGDDVYSFSRNFYPELESMGVKQFTGDLSDPKAVENACKGMDVVFHVAAKAGVWGKWKDYYDTNVTGTKNIIDACLNNSSTYLVHTSSPSVIFNGTDMEGVNESVPYPSLYHAPYPETKALAEKMVIDAVFSSHLKAVILRPHLIWGPGDNHLLPGIIARAKRLKKVGDGTNRVDTIYIDNAADAHILAADKLKLNPSISGNVYFISQDEPVRLWDMVDNLLDAAGLPPVKGSVSAKTAETAGWLLEKFYNLAGTSKEPPMTRFMAKELATSHWFDISRAKEDLGYTPKVSTKKGLENLKKWLNR</sequence>
<evidence type="ECO:0000313" key="2">
    <source>
        <dbReference type="EMBL" id="SLM30843.1"/>
    </source>
</evidence>
<dbReference type="GO" id="GO:0004029">
    <property type="term" value="F:aldehyde dehydrogenase (NAD+) activity"/>
    <property type="evidence" value="ECO:0007669"/>
    <property type="project" value="TreeGrafter"/>
</dbReference>
<gene>
    <name evidence="2" type="ORF">MTBBW1_250014</name>
</gene>
<dbReference type="Proteomes" id="UP000191931">
    <property type="component" value="Unassembled WGS sequence"/>
</dbReference>
<dbReference type="AlphaFoldDB" id="A0A1W1HEJ0"/>
<dbReference type="EC" id="1.1.1.170" evidence="2"/>
<dbReference type="GO" id="GO:0006694">
    <property type="term" value="P:steroid biosynthetic process"/>
    <property type="evidence" value="ECO:0007669"/>
    <property type="project" value="InterPro"/>
</dbReference>
<dbReference type="EMBL" id="FWEV01000168">
    <property type="protein sequence ID" value="SLM30843.1"/>
    <property type="molecule type" value="Genomic_DNA"/>
</dbReference>
<dbReference type="GO" id="GO:0005737">
    <property type="term" value="C:cytoplasm"/>
    <property type="evidence" value="ECO:0007669"/>
    <property type="project" value="TreeGrafter"/>
</dbReference>
<dbReference type="Gene3D" id="3.40.50.720">
    <property type="entry name" value="NAD(P)-binding Rossmann-like Domain"/>
    <property type="match status" value="1"/>
</dbReference>
<reference evidence="2 3" key="1">
    <citation type="submission" date="2017-03" db="EMBL/GenBank/DDBJ databases">
        <authorList>
            <person name="Afonso C.L."/>
            <person name="Miller P.J."/>
            <person name="Scott M.A."/>
            <person name="Spackman E."/>
            <person name="Goraichik I."/>
            <person name="Dimitrov K.M."/>
            <person name="Suarez D.L."/>
            <person name="Swayne D.E."/>
        </authorList>
    </citation>
    <scope>NUCLEOTIDE SEQUENCE [LARGE SCALE GENOMIC DNA]</scope>
    <source>
        <strain evidence="2">PRJEB14757</strain>
    </source>
</reference>
<keyword evidence="2" id="KW-0560">Oxidoreductase</keyword>
<evidence type="ECO:0000259" key="1">
    <source>
        <dbReference type="Pfam" id="PF01073"/>
    </source>
</evidence>
<dbReference type="Pfam" id="PF01073">
    <property type="entry name" value="3Beta_HSD"/>
    <property type="match status" value="1"/>
</dbReference>
<accession>A0A1W1HEJ0</accession>
<evidence type="ECO:0000313" key="3">
    <source>
        <dbReference type="Proteomes" id="UP000191931"/>
    </source>
</evidence>
<dbReference type="InterPro" id="IPR051783">
    <property type="entry name" value="NAD(P)-dependent_oxidoreduct"/>
</dbReference>
<dbReference type="InterPro" id="IPR002225">
    <property type="entry name" value="3Beta_OHSteriod_DH/Estase"/>
</dbReference>
<keyword evidence="3" id="KW-1185">Reference proteome</keyword>
<name>A0A1W1HEJ0_9BACT</name>
<proteinExistence type="predicted"/>
<dbReference type="OrthoDB" id="9814124at2"/>
<dbReference type="InterPro" id="IPR036291">
    <property type="entry name" value="NAD(P)-bd_dom_sf"/>
</dbReference>
<dbReference type="SUPFAM" id="SSF51735">
    <property type="entry name" value="NAD(P)-binding Rossmann-fold domains"/>
    <property type="match status" value="1"/>
</dbReference>